<comment type="caution">
    <text evidence="1">The sequence shown here is derived from an EMBL/GenBank/DDBJ whole genome shotgun (WGS) entry which is preliminary data.</text>
</comment>
<accession>A0A926RWR7</accession>
<gene>
    <name evidence="1" type="ORF">IC621_08185</name>
</gene>
<sequence>MKQNKSLKELLQDSNISRINAIAQYIEDHIRENWQTVLQEKRDQLQKAYSEGGDMAYGTYLNLLFLAIHKQFKEDGLHPQPRFPGDFDISREWGEDDSDRQRWMWSTVYTLNGEPLGTIVTIVFHDHTQFRVPRQPQIISLSETSKEAVVEALSLRSDEFKHALEFTVEYEEYLRSQGSSE</sequence>
<evidence type="ECO:0000313" key="1">
    <source>
        <dbReference type="EMBL" id="MBD1380206.1"/>
    </source>
</evidence>
<proteinExistence type="predicted"/>
<dbReference type="EMBL" id="JACXAI010000007">
    <property type="protein sequence ID" value="MBD1380206.1"/>
    <property type="molecule type" value="Genomic_DNA"/>
</dbReference>
<name>A0A926RWR7_9BACI</name>
<dbReference type="Proteomes" id="UP000626844">
    <property type="component" value="Unassembled WGS sequence"/>
</dbReference>
<keyword evidence="2" id="KW-1185">Reference proteome</keyword>
<dbReference type="AlphaFoldDB" id="A0A926RWR7"/>
<organism evidence="1 2">
    <name type="scientific">Metabacillus arenae</name>
    <dbReference type="NCBI Taxonomy" id="2771434"/>
    <lineage>
        <taxon>Bacteria</taxon>
        <taxon>Bacillati</taxon>
        <taxon>Bacillota</taxon>
        <taxon>Bacilli</taxon>
        <taxon>Bacillales</taxon>
        <taxon>Bacillaceae</taxon>
        <taxon>Metabacillus</taxon>
    </lineage>
</organism>
<reference evidence="1" key="1">
    <citation type="submission" date="2020-09" db="EMBL/GenBank/DDBJ databases">
        <title>A novel bacterium of genus Bacillus, isolated from South China Sea.</title>
        <authorList>
            <person name="Huang H."/>
            <person name="Mo K."/>
            <person name="Hu Y."/>
        </authorList>
    </citation>
    <scope>NUCLEOTIDE SEQUENCE</scope>
    <source>
        <strain evidence="1">IB182487</strain>
    </source>
</reference>
<dbReference type="RefSeq" id="WP_191157595.1">
    <property type="nucleotide sequence ID" value="NZ_JACXAI010000007.1"/>
</dbReference>
<evidence type="ECO:0000313" key="2">
    <source>
        <dbReference type="Proteomes" id="UP000626844"/>
    </source>
</evidence>
<protein>
    <submittedName>
        <fullName evidence="1">Uncharacterized protein</fullName>
    </submittedName>
</protein>
<dbReference type="InterPro" id="IPR046064">
    <property type="entry name" value="DUF6022"/>
</dbReference>
<dbReference type="Pfam" id="PF19486">
    <property type="entry name" value="DUF6022"/>
    <property type="match status" value="1"/>
</dbReference>